<dbReference type="CDD" id="cd17200">
    <property type="entry name" value="FERM_F1_FRMD4B"/>
    <property type="match status" value="1"/>
</dbReference>
<reference evidence="13" key="1">
    <citation type="submission" date="2025-08" db="UniProtKB">
        <authorList>
            <consortium name="RefSeq"/>
        </authorList>
    </citation>
    <scope>IDENTIFICATION</scope>
    <source>
        <tissue evidence="13">Blood</tissue>
    </source>
</reference>
<keyword evidence="6" id="KW-0597">Phosphoprotein</keyword>
<evidence type="ECO:0000256" key="4">
    <source>
        <dbReference type="ARBA" id="ARBA00022427"/>
    </source>
</evidence>
<keyword evidence="7" id="KW-0965">Cell junction</keyword>
<comment type="subcellular location">
    <subcellularLocation>
        <location evidence="3">Cell junction</location>
        <location evidence="3">Adherens junction</location>
    </subcellularLocation>
    <subcellularLocation>
        <location evidence="2">Cell junction</location>
        <location evidence="2">Tight junction</location>
    </subcellularLocation>
    <subcellularLocation>
        <location evidence="1">Cytoplasm</location>
        <location evidence="1">Cytoskeleton</location>
    </subcellularLocation>
</comment>
<feature type="region of interest" description="Disordered" evidence="10">
    <location>
        <begin position="788"/>
        <end position="840"/>
    </location>
</feature>
<dbReference type="Gene3D" id="1.20.80.10">
    <property type="match status" value="1"/>
</dbReference>
<dbReference type="PROSITE" id="PS00661">
    <property type="entry name" value="FERM_2"/>
    <property type="match status" value="1"/>
</dbReference>
<dbReference type="FunFam" id="3.10.20.90:FF:000019">
    <property type="entry name" value="FERM domain containing 4A"/>
    <property type="match status" value="1"/>
</dbReference>
<dbReference type="InterPro" id="IPR018979">
    <property type="entry name" value="FERM_N"/>
</dbReference>
<dbReference type="InterPro" id="IPR014352">
    <property type="entry name" value="FERM/acyl-CoA-bd_prot_sf"/>
</dbReference>
<proteinExistence type="predicted"/>
<sequence length="1054" mass="117466">MVVQAAVAPNRSQRLLLKIPYGSLRRRSVERMTEGRRCQVHLLDDRKLELLVQPKLLAKELLDLVASHFNLKEKEYFGIAFTDETGHLNWLQLDRRVLEHDFPKKSGPVVLYFCVRFYIESISYLKDNATIELFFLNAKSCIYKELIDVDSEVVFELASYILQEAKGDFSSNEVVRSDLKKLPALPTQALKEHPSLAYCEDRVIEHYKKLNGQTRGQAIVNYMSIVESLPTYGVHYYAVKDKQGIPWWLGLSYKGIFQYDYHDKVKPRKIFQWRQLENLYFREKKFSVEVHDPRRASVTRRTFGHSGIAVHTWYACPALIKSIWAMAISQHQFYLDRKQSKSKIHAARSLSEIAIDLTETGTLKTSKLANMGSKGKIISGSSGSLLSSGSQESDSSQSAKKDMLAALKSRQEALEETLRQRLEELKKLCLREAELTGKLPVEYPLDPGEEPPIVRRRIGTAFKLDEQKILPKGEEAELERLEREFAIQSQITEAARRLASDPNVSKKLKKQRKTSYLNALKKLQEIENAINENRIKSGKKPTQRASLIIADGNIASEDSSLSDALVLEDEDSQVTSTLSPLQSPHKGLPPRPPSHNRPPPPQSLEGLRQMHYHRNDYDKSPIKPKMWSESSLDEPYEKVKKRSSHGHSSTHKRFPSTGSCAEAGGGSSSLQNSPIRSLPHWNSQSSMPSTPDLRVRSPHYVHSTRSVDLSPTRLHSLALHFRHRSSSLESQGKLLGSENDTGSPDFYTPRTRSSNGSDPMDDCSSCTSHSSSEHYYPAQMNANYSTLAEDSPSKARARQRQRQRAAGALGAANSGSMPNLAARGGGAHGGGGGAHGVYLHSQSQPSSQYRIKEYPLYIEGSATPVVVRSLESDQEGHYSVKAQFKTSNSYTAGGLFRESWRGGDEGDAGRLTPSRSQILRTPSLGREGAHDKGAGRAAVSDELRQWYQRSTASHKEHSRLSHTSSTSSDSGSQYSTSSQSTFVAHSRVTRMPQMCKATSAALPQSQRSSTPSSEIGATPPSSPHHILTWQTGEATESSPIMDGSESPTHQSTDE</sequence>
<dbReference type="FunFam" id="1.20.80.10:FF:000008">
    <property type="entry name" value="FERM domain containing 4A"/>
    <property type="match status" value="1"/>
</dbReference>
<evidence type="ECO:0000256" key="9">
    <source>
        <dbReference type="ARBA" id="ARBA00023212"/>
    </source>
</evidence>
<feature type="compositionally biased region" description="Gly residues" evidence="10">
    <location>
        <begin position="823"/>
        <end position="835"/>
    </location>
</feature>
<name>A0A8M1MFX3_NEOSC</name>
<feature type="compositionally biased region" description="Polar residues" evidence="10">
    <location>
        <begin position="573"/>
        <end position="582"/>
    </location>
</feature>
<dbReference type="CTD" id="55691"/>
<dbReference type="SUPFAM" id="SSF50729">
    <property type="entry name" value="PH domain-like"/>
    <property type="match status" value="1"/>
</dbReference>
<dbReference type="Gene3D" id="2.30.29.30">
    <property type="entry name" value="Pleckstrin-homology domain (PH domain)/Phosphotyrosine-binding domain (PTB)"/>
    <property type="match status" value="1"/>
</dbReference>
<dbReference type="PANTHER" id="PTHR46079">
    <property type="entry name" value="FERM DOMAIN-CONTAINING PROTEIN 4"/>
    <property type="match status" value="1"/>
</dbReference>
<evidence type="ECO:0000313" key="13">
    <source>
        <dbReference type="RefSeq" id="XP_044771478.1"/>
    </source>
</evidence>
<dbReference type="GO" id="GO:0005912">
    <property type="term" value="C:adherens junction"/>
    <property type="evidence" value="ECO:0007669"/>
    <property type="project" value="UniProtKB-SubCell"/>
</dbReference>
<feature type="compositionally biased region" description="Polar residues" evidence="10">
    <location>
        <begin position="1001"/>
        <end position="1015"/>
    </location>
</feature>
<dbReference type="SMART" id="SM00295">
    <property type="entry name" value="B41"/>
    <property type="match status" value="1"/>
</dbReference>
<feature type="region of interest" description="Disordered" evidence="10">
    <location>
        <begin position="729"/>
        <end position="772"/>
    </location>
</feature>
<dbReference type="InterPro" id="IPR018980">
    <property type="entry name" value="FERM_PH-like_C"/>
</dbReference>
<feature type="compositionally biased region" description="Low complexity" evidence="10">
    <location>
        <begin position="382"/>
        <end position="398"/>
    </location>
</feature>
<keyword evidence="4" id="KW-0796">Tight junction</keyword>
<dbReference type="PROSITE" id="PS50057">
    <property type="entry name" value="FERM_3"/>
    <property type="match status" value="1"/>
</dbReference>
<dbReference type="SUPFAM" id="SSF47031">
    <property type="entry name" value="Second domain of FERM"/>
    <property type="match status" value="1"/>
</dbReference>
<feature type="compositionally biased region" description="Polar residues" evidence="10">
    <location>
        <begin position="1028"/>
        <end position="1038"/>
    </location>
</feature>
<keyword evidence="5" id="KW-0963">Cytoplasm</keyword>
<dbReference type="RefSeq" id="XP_044771478.1">
    <property type="nucleotide sequence ID" value="XM_044915543.1"/>
</dbReference>
<feature type="compositionally biased region" description="Pro residues" evidence="10">
    <location>
        <begin position="587"/>
        <end position="602"/>
    </location>
</feature>
<feature type="region of interest" description="Disordered" evidence="10">
    <location>
        <begin position="570"/>
        <end position="696"/>
    </location>
</feature>
<dbReference type="Proteomes" id="UP000248481">
    <property type="component" value="Chromosome 5"/>
</dbReference>
<evidence type="ECO:0000256" key="5">
    <source>
        <dbReference type="ARBA" id="ARBA00022490"/>
    </source>
</evidence>
<dbReference type="GO" id="GO:0005856">
    <property type="term" value="C:cytoskeleton"/>
    <property type="evidence" value="ECO:0007669"/>
    <property type="project" value="UniProtKB-SubCell"/>
</dbReference>
<evidence type="ECO:0000259" key="11">
    <source>
        <dbReference type="PROSITE" id="PS50057"/>
    </source>
</evidence>
<evidence type="ECO:0000313" key="12">
    <source>
        <dbReference type="Proteomes" id="UP000248481"/>
    </source>
</evidence>
<keyword evidence="9" id="KW-0206">Cytoskeleton</keyword>
<dbReference type="InterPro" id="IPR035963">
    <property type="entry name" value="FERM_2"/>
</dbReference>
<dbReference type="GO" id="GO:0005923">
    <property type="term" value="C:bicellular tight junction"/>
    <property type="evidence" value="ECO:0007669"/>
    <property type="project" value="UniProtKB-SubCell"/>
</dbReference>
<evidence type="ECO:0000256" key="1">
    <source>
        <dbReference type="ARBA" id="ARBA00004245"/>
    </source>
</evidence>
<dbReference type="InterPro" id="IPR021774">
    <property type="entry name" value="CUPID"/>
</dbReference>
<dbReference type="FunFam" id="2.30.29.30:FF:000022">
    <property type="entry name" value="Putative FERM domain-containing protein 4A"/>
    <property type="match status" value="1"/>
</dbReference>
<dbReference type="Pfam" id="PF09379">
    <property type="entry name" value="FERM_N"/>
    <property type="match status" value="1"/>
</dbReference>
<dbReference type="CDD" id="cd13191">
    <property type="entry name" value="FERM_C_FRMD4A_FRMD4B"/>
    <property type="match status" value="1"/>
</dbReference>
<dbReference type="InterPro" id="IPR029071">
    <property type="entry name" value="Ubiquitin-like_domsf"/>
</dbReference>
<feature type="region of interest" description="Disordered" evidence="10">
    <location>
        <begin position="896"/>
        <end position="983"/>
    </location>
</feature>
<dbReference type="InterPro" id="IPR041785">
    <property type="entry name" value="FRMD4A/B_FERM_C"/>
</dbReference>
<dbReference type="AlphaFoldDB" id="A0A8M1MFX3"/>
<feature type="compositionally biased region" description="Basic and acidic residues" evidence="10">
    <location>
        <begin position="927"/>
        <end position="944"/>
    </location>
</feature>
<evidence type="ECO:0000256" key="6">
    <source>
        <dbReference type="ARBA" id="ARBA00022553"/>
    </source>
</evidence>
<dbReference type="InterPro" id="IPR019748">
    <property type="entry name" value="FERM_central"/>
</dbReference>
<dbReference type="PRINTS" id="PR00935">
    <property type="entry name" value="BAND41"/>
</dbReference>
<dbReference type="Pfam" id="PF09380">
    <property type="entry name" value="FERM_C"/>
    <property type="match status" value="1"/>
</dbReference>
<dbReference type="InterPro" id="IPR000299">
    <property type="entry name" value="FERM_domain"/>
</dbReference>
<dbReference type="Gene3D" id="3.10.20.90">
    <property type="entry name" value="Phosphatidylinositol 3-kinase Catalytic Subunit, Chain A, domain 1"/>
    <property type="match status" value="1"/>
</dbReference>
<feature type="compositionally biased region" description="Low complexity" evidence="10">
    <location>
        <begin position="961"/>
        <end position="981"/>
    </location>
</feature>
<feature type="compositionally biased region" description="Polar residues" evidence="10">
    <location>
        <begin position="670"/>
        <end position="689"/>
    </location>
</feature>
<dbReference type="Pfam" id="PF00373">
    <property type="entry name" value="FERM_M"/>
    <property type="match status" value="1"/>
</dbReference>
<dbReference type="PANTHER" id="PTHR46079:SF3">
    <property type="entry name" value="FERM DOMAIN-CONTAINING PROTEIN 4A"/>
    <property type="match status" value="1"/>
</dbReference>
<dbReference type="InterPro" id="IPR019747">
    <property type="entry name" value="FERM_CS"/>
</dbReference>
<evidence type="ECO:0000256" key="3">
    <source>
        <dbReference type="ARBA" id="ARBA00004536"/>
    </source>
</evidence>
<evidence type="ECO:0000256" key="8">
    <source>
        <dbReference type="ARBA" id="ARBA00023054"/>
    </source>
</evidence>
<dbReference type="InterPro" id="IPR047176">
    <property type="entry name" value="FRMD4A/B"/>
</dbReference>
<feature type="compositionally biased region" description="Basic and acidic residues" evidence="10">
    <location>
        <begin position="898"/>
        <end position="908"/>
    </location>
</feature>
<keyword evidence="12" id="KW-1185">Reference proteome</keyword>
<feature type="compositionally biased region" description="Basic residues" evidence="10">
    <location>
        <begin position="639"/>
        <end position="654"/>
    </location>
</feature>
<organism evidence="12 13">
    <name type="scientific">Neomonachus schauinslandi</name>
    <name type="common">Hawaiian monk seal</name>
    <name type="synonym">Monachus schauinslandi</name>
    <dbReference type="NCBI Taxonomy" id="29088"/>
    <lineage>
        <taxon>Eukaryota</taxon>
        <taxon>Metazoa</taxon>
        <taxon>Chordata</taxon>
        <taxon>Craniata</taxon>
        <taxon>Vertebrata</taxon>
        <taxon>Euteleostomi</taxon>
        <taxon>Mammalia</taxon>
        <taxon>Eutheria</taxon>
        <taxon>Laurasiatheria</taxon>
        <taxon>Carnivora</taxon>
        <taxon>Caniformia</taxon>
        <taxon>Pinnipedia</taxon>
        <taxon>Phocidae</taxon>
        <taxon>Monachinae</taxon>
        <taxon>Monachini</taxon>
        <taxon>Neomonachus</taxon>
    </lineage>
</organism>
<evidence type="ECO:0000256" key="10">
    <source>
        <dbReference type="SAM" id="MobiDB-lite"/>
    </source>
</evidence>
<feature type="domain" description="FERM" evidence="11">
    <location>
        <begin position="36"/>
        <end position="338"/>
    </location>
</feature>
<feature type="region of interest" description="Disordered" evidence="10">
    <location>
        <begin position="995"/>
        <end position="1054"/>
    </location>
</feature>
<protein>
    <submittedName>
        <fullName evidence="13">FERM domain-containing protein 4A isoform X2</fullName>
    </submittedName>
</protein>
<dbReference type="Pfam" id="PF11819">
    <property type="entry name" value="CUPID"/>
    <property type="match status" value="1"/>
</dbReference>
<evidence type="ECO:0000256" key="7">
    <source>
        <dbReference type="ARBA" id="ARBA00022949"/>
    </source>
</evidence>
<accession>A0A8M1MFX3</accession>
<dbReference type="GO" id="GO:0090162">
    <property type="term" value="P:establishment of epithelial cell polarity"/>
    <property type="evidence" value="ECO:0007669"/>
    <property type="project" value="InterPro"/>
</dbReference>
<dbReference type="InterPro" id="IPR011993">
    <property type="entry name" value="PH-like_dom_sf"/>
</dbReference>
<dbReference type="GeneID" id="110586566"/>
<dbReference type="SUPFAM" id="SSF54236">
    <property type="entry name" value="Ubiquitin-like"/>
    <property type="match status" value="1"/>
</dbReference>
<dbReference type="SMART" id="SM01196">
    <property type="entry name" value="FERM_C"/>
    <property type="match status" value="1"/>
</dbReference>
<keyword evidence="8" id="KW-0175">Coiled coil</keyword>
<feature type="compositionally biased region" description="Polar residues" evidence="10">
    <location>
        <begin position="1045"/>
        <end position="1054"/>
    </location>
</feature>
<dbReference type="InterPro" id="IPR019749">
    <property type="entry name" value="Band_41_domain"/>
</dbReference>
<gene>
    <name evidence="13" type="primary">FRMD4A</name>
</gene>
<evidence type="ECO:0000256" key="2">
    <source>
        <dbReference type="ARBA" id="ARBA00004435"/>
    </source>
</evidence>
<feature type="region of interest" description="Disordered" evidence="10">
    <location>
        <begin position="382"/>
        <end position="402"/>
    </location>
</feature>
<dbReference type="CDD" id="cd14473">
    <property type="entry name" value="FERM_B-lobe"/>
    <property type="match status" value="1"/>
</dbReference>
<dbReference type="PROSITE" id="PS00660">
    <property type="entry name" value="FERM_1"/>
    <property type="match status" value="1"/>
</dbReference>